<gene>
    <name evidence="4" type="ORF">ENJ42_03025</name>
</gene>
<dbReference type="Gene3D" id="3.90.79.10">
    <property type="entry name" value="Nucleoside Triphosphate Pyrophosphohydrolase"/>
    <property type="match status" value="1"/>
</dbReference>
<dbReference type="PROSITE" id="PS51462">
    <property type="entry name" value="NUDIX"/>
    <property type="match status" value="1"/>
</dbReference>
<dbReference type="Proteomes" id="UP000885830">
    <property type="component" value="Unassembled WGS sequence"/>
</dbReference>
<dbReference type="Pfam" id="PF00293">
    <property type="entry name" value="NUDIX"/>
    <property type="match status" value="1"/>
</dbReference>
<protein>
    <submittedName>
        <fullName evidence="4">NUDIX domain-containing protein</fullName>
    </submittedName>
</protein>
<evidence type="ECO:0000259" key="3">
    <source>
        <dbReference type="PROSITE" id="PS51462"/>
    </source>
</evidence>
<feature type="domain" description="Nudix hydrolase" evidence="3">
    <location>
        <begin position="3"/>
        <end position="132"/>
    </location>
</feature>
<evidence type="ECO:0000313" key="4">
    <source>
        <dbReference type="EMBL" id="HHL42568.1"/>
    </source>
</evidence>
<comment type="cofactor">
    <cofactor evidence="1">
        <name>Mg(2+)</name>
        <dbReference type="ChEBI" id="CHEBI:18420"/>
    </cofactor>
</comment>
<dbReference type="PROSITE" id="PS00893">
    <property type="entry name" value="NUDIX_BOX"/>
    <property type="match status" value="1"/>
</dbReference>
<comment type="caution">
    <text evidence="4">The sequence shown here is derived from an EMBL/GenBank/DDBJ whole genome shotgun (WGS) entry which is preliminary data.</text>
</comment>
<accession>A0A7C5LZK2</accession>
<dbReference type="EMBL" id="DRMJ01000146">
    <property type="protein sequence ID" value="HHL42568.1"/>
    <property type="molecule type" value="Genomic_DNA"/>
</dbReference>
<dbReference type="AlphaFoldDB" id="A0A7C5LZK2"/>
<dbReference type="InterPro" id="IPR000086">
    <property type="entry name" value="NUDIX_hydrolase_dom"/>
</dbReference>
<organism evidence="4">
    <name type="scientific">Hellea balneolensis</name>
    <dbReference type="NCBI Taxonomy" id="287478"/>
    <lineage>
        <taxon>Bacteria</taxon>
        <taxon>Pseudomonadati</taxon>
        <taxon>Pseudomonadota</taxon>
        <taxon>Alphaproteobacteria</taxon>
        <taxon>Maricaulales</taxon>
        <taxon>Robiginitomaculaceae</taxon>
        <taxon>Hellea</taxon>
    </lineage>
</organism>
<evidence type="ECO:0000256" key="2">
    <source>
        <dbReference type="ARBA" id="ARBA00022801"/>
    </source>
</evidence>
<keyword evidence="2" id="KW-0378">Hydrolase</keyword>
<dbReference type="InterPro" id="IPR015797">
    <property type="entry name" value="NUDIX_hydrolase-like_dom_sf"/>
</dbReference>
<reference evidence="4" key="1">
    <citation type="journal article" date="2020" name="mSystems">
        <title>Genome- and Community-Level Interaction Insights into Carbon Utilization and Element Cycling Functions of Hydrothermarchaeota in Hydrothermal Sediment.</title>
        <authorList>
            <person name="Zhou Z."/>
            <person name="Liu Y."/>
            <person name="Xu W."/>
            <person name="Pan J."/>
            <person name="Luo Z.H."/>
            <person name="Li M."/>
        </authorList>
    </citation>
    <scope>NUCLEOTIDE SEQUENCE [LARGE SCALE GENOMIC DNA]</scope>
    <source>
        <strain evidence="4">HyVt-485</strain>
    </source>
</reference>
<name>A0A7C5LZK2_9PROT</name>
<proteinExistence type="predicted"/>
<dbReference type="GO" id="GO:0016787">
    <property type="term" value="F:hydrolase activity"/>
    <property type="evidence" value="ECO:0007669"/>
    <property type="project" value="UniProtKB-KW"/>
</dbReference>
<dbReference type="SUPFAM" id="SSF55811">
    <property type="entry name" value="Nudix"/>
    <property type="match status" value="1"/>
</dbReference>
<evidence type="ECO:0000256" key="1">
    <source>
        <dbReference type="ARBA" id="ARBA00001946"/>
    </source>
</evidence>
<dbReference type="InterPro" id="IPR020084">
    <property type="entry name" value="NUDIX_hydrolase_CS"/>
</dbReference>
<sequence length="138" mass="15826">MLITQKVCPCILRKKGGHTEILGLEHPTAGLQFIKGSIEIGEVPALAALRELREESGLTPETQMTFLGVCRIGPNAQPWHFFSSMSSGLPETWQHETEDDHGHTFVFFWHRLDMALNEKWHRDFHEAHKFLTRVLIPE</sequence>